<proteinExistence type="predicted"/>
<dbReference type="EMBL" id="ANBP01000014">
    <property type="protein sequence ID" value="KAB7756055.1"/>
    <property type="molecule type" value="Genomic_DNA"/>
</dbReference>
<organism evidence="1 2">
    <name type="scientific">Mycolicibacterium phlei DSM 43239 = CCUG 21000</name>
    <dbReference type="NCBI Taxonomy" id="1226750"/>
    <lineage>
        <taxon>Bacteria</taxon>
        <taxon>Bacillati</taxon>
        <taxon>Actinomycetota</taxon>
        <taxon>Actinomycetes</taxon>
        <taxon>Mycobacteriales</taxon>
        <taxon>Mycobacteriaceae</taxon>
        <taxon>Mycolicibacterium</taxon>
    </lineage>
</organism>
<evidence type="ECO:0000313" key="2">
    <source>
        <dbReference type="Proteomes" id="UP000325690"/>
    </source>
</evidence>
<reference evidence="1 2" key="1">
    <citation type="submission" date="2012-10" db="EMBL/GenBank/DDBJ databases">
        <title>The draft sequence of the Mycobacterium pheli genome.</title>
        <authorList>
            <person name="Pettersson B.M.F."/>
            <person name="Das S."/>
            <person name="Dasgupta S."/>
            <person name="Bhattacharya A."/>
            <person name="Kirsebom L.A."/>
        </authorList>
    </citation>
    <scope>NUCLEOTIDE SEQUENCE [LARGE SCALE GENOMIC DNA]</scope>
    <source>
        <strain evidence="1 2">CCUG 21000</strain>
    </source>
</reference>
<comment type="caution">
    <text evidence="1">The sequence shown here is derived from an EMBL/GenBank/DDBJ whole genome shotgun (WGS) entry which is preliminary data.</text>
</comment>
<dbReference type="AlphaFoldDB" id="A0A5N5V2D5"/>
<dbReference type="Pfam" id="PF14155">
    <property type="entry name" value="DUF4307"/>
    <property type="match status" value="1"/>
</dbReference>
<protein>
    <submittedName>
        <fullName evidence="1">Membrane protein</fullName>
    </submittedName>
</protein>
<dbReference type="RefSeq" id="WP_249042875.1">
    <property type="nucleotide sequence ID" value="NZ_ANBP01000014.1"/>
</dbReference>
<accession>A0A5N5V2D5</accession>
<keyword evidence="2" id="KW-1185">Reference proteome</keyword>
<gene>
    <name evidence="1" type="ORF">MPHL21000_12390</name>
</gene>
<name>A0A5N5V2D5_MYCPH</name>
<dbReference type="Proteomes" id="UP000325690">
    <property type="component" value="Unassembled WGS sequence"/>
</dbReference>
<sequence length="118" mass="12403">MFGVTALAVVAGVAVAVFAARQFGALEVKGELGAYRLIDDETVEVTISVTRDDPSQPVSCIVRARSLDGAEVGRREILVEPSTHATVVVDTIVKTTRKPVMGDIYGCGADVPSYLVAP</sequence>
<evidence type="ECO:0000313" key="1">
    <source>
        <dbReference type="EMBL" id="KAB7756055.1"/>
    </source>
</evidence>
<dbReference type="InterPro" id="IPR025443">
    <property type="entry name" value="DUF4307"/>
</dbReference>